<name>A0A5K1J5N0_9ACTN</name>
<evidence type="ECO:0000313" key="1">
    <source>
        <dbReference type="EMBL" id="VWL98261.1"/>
    </source>
</evidence>
<evidence type="ECO:0000313" key="2">
    <source>
        <dbReference type="Proteomes" id="UP000330807"/>
    </source>
</evidence>
<dbReference type="Pfam" id="PF11372">
    <property type="entry name" value="DUF3173"/>
    <property type="match status" value="1"/>
</dbReference>
<evidence type="ECO:0008006" key="3">
    <source>
        <dbReference type="Google" id="ProtNLM"/>
    </source>
</evidence>
<gene>
    <name evidence="1" type="ORF">LMKDKBCB_01949</name>
</gene>
<dbReference type="Proteomes" id="UP000330807">
    <property type="component" value="Unassembled WGS sequence"/>
</dbReference>
<proteinExistence type="predicted"/>
<accession>A0A5K1J5N0</accession>
<dbReference type="InterPro" id="IPR021512">
    <property type="entry name" value="DUF3173"/>
</dbReference>
<reference evidence="1 2" key="1">
    <citation type="submission" date="2019-10" db="EMBL/GenBank/DDBJ databases">
        <authorList>
            <person name="Wolf R A."/>
        </authorList>
    </citation>
    <scope>NUCLEOTIDE SEQUENCE [LARGE SCALE GENOMIC DNA]</scope>
    <source>
        <strain evidence="1">Collinsella_aerofaciens_AK_138A</strain>
    </source>
</reference>
<dbReference type="AlphaFoldDB" id="A0A5K1J5N0"/>
<protein>
    <recommendedName>
        <fullName evidence="3">DUF3173 domain-containing protein</fullName>
    </recommendedName>
</protein>
<dbReference type="EMBL" id="CABWIH010000039">
    <property type="protein sequence ID" value="VWL98261.1"/>
    <property type="molecule type" value="Genomic_DNA"/>
</dbReference>
<organism evidence="1 2">
    <name type="scientific">Collinsella aerofaciens</name>
    <dbReference type="NCBI Taxonomy" id="74426"/>
    <lineage>
        <taxon>Bacteria</taxon>
        <taxon>Bacillati</taxon>
        <taxon>Actinomycetota</taxon>
        <taxon>Coriobacteriia</taxon>
        <taxon>Coriobacteriales</taxon>
        <taxon>Coriobacteriaceae</taxon>
        <taxon>Collinsella</taxon>
    </lineage>
</organism>
<sequence>MAACAMVDKTDVQALGFSASKSADIIRTAKRLMVSRGFGFYGSRKVGRVPASAVAEIIGVDPSGAHDAQGE</sequence>